<feature type="transmembrane region" description="Helical" evidence="1">
    <location>
        <begin position="55"/>
        <end position="72"/>
    </location>
</feature>
<keyword evidence="4" id="KW-1185">Reference proteome</keyword>
<evidence type="ECO:0000313" key="3">
    <source>
        <dbReference type="EMBL" id="MFC5906882.1"/>
    </source>
</evidence>
<gene>
    <name evidence="3" type="ORF">ACFP3V_06605</name>
</gene>
<protein>
    <submittedName>
        <fullName evidence="3">PH domain-containing protein</fullName>
    </submittedName>
</protein>
<evidence type="ECO:0000313" key="4">
    <source>
        <dbReference type="Proteomes" id="UP001596174"/>
    </source>
</evidence>
<name>A0ABW1FY95_9ACTN</name>
<proteinExistence type="predicted"/>
<dbReference type="EMBL" id="JBHSQJ010000020">
    <property type="protein sequence ID" value="MFC5906882.1"/>
    <property type="molecule type" value="Genomic_DNA"/>
</dbReference>
<dbReference type="InterPro" id="IPR019692">
    <property type="entry name" value="CFP-6_PH"/>
</dbReference>
<evidence type="ECO:0000259" key="2">
    <source>
        <dbReference type="Pfam" id="PF10756"/>
    </source>
</evidence>
<reference evidence="4" key="1">
    <citation type="journal article" date="2019" name="Int. J. Syst. Evol. Microbiol.">
        <title>The Global Catalogue of Microorganisms (GCM) 10K type strain sequencing project: providing services to taxonomists for standard genome sequencing and annotation.</title>
        <authorList>
            <consortium name="The Broad Institute Genomics Platform"/>
            <consortium name="The Broad Institute Genome Sequencing Center for Infectious Disease"/>
            <person name="Wu L."/>
            <person name="Ma J."/>
        </authorList>
    </citation>
    <scope>NUCLEOTIDE SEQUENCE [LARGE SCALE GENOMIC DNA]</scope>
    <source>
        <strain evidence="4">JCM 4816</strain>
    </source>
</reference>
<feature type="transmembrane region" description="Helical" evidence="1">
    <location>
        <begin position="21"/>
        <end position="43"/>
    </location>
</feature>
<comment type="caution">
    <text evidence="3">The sequence shown here is derived from an EMBL/GenBank/DDBJ whole genome shotgun (WGS) entry which is preliminary data.</text>
</comment>
<keyword evidence="1" id="KW-0472">Membrane</keyword>
<dbReference type="Proteomes" id="UP001596174">
    <property type="component" value="Unassembled WGS sequence"/>
</dbReference>
<keyword evidence="1" id="KW-1133">Transmembrane helix</keyword>
<accession>A0ABW1FY95</accession>
<feature type="domain" description="Low molecular weight protein antigen 6 PH" evidence="2">
    <location>
        <begin position="73"/>
        <end position="143"/>
    </location>
</feature>
<keyword evidence="1" id="KW-0812">Transmembrane</keyword>
<sequence>MSTGPGRRPELPSLPRTWRPVATRVVLLGLAVVSVLFFSVIAYLGPADWHRHDRVGIGVAGLLFALVLVVLARPRARADRDGLTVVNFLHRRRLAWAEILGVHLGPGDPWAVLDLADGGTLAVVAIQPGSGRRQALRHTAELRVCVDLLGTATERPVH</sequence>
<dbReference type="Pfam" id="PF10756">
    <property type="entry name" value="bPH_6"/>
    <property type="match status" value="1"/>
</dbReference>
<evidence type="ECO:0000256" key="1">
    <source>
        <dbReference type="SAM" id="Phobius"/>
    </source>
</evidence>
<dbReference type="RefSeq" id="WP_380580735.1">
    <property type="nucleotide sequence ID" value="NZ_JBHSQJ010000020.1"/>
</dbReference>
<organism evidence="3 4">
    <name type="scientific">Streptacidiphilus monticola</name>
    <dbReference type="NCBI Taxonomy" id="2161674"/>
    <lineage>
        <taxon>Bacteria</taxon>
        <taxon>Bacillati</taxon>
        <taxon>Actinomycetota</taxon>
        <taxon>Actinomycetes</taxon>
        <taxon>Kitasatosporales</taxon>
        <taxon>Streptomycetaceae</taxon>
        <taxon>Streptacidiphilus</taxon>
    </lineage>
</organism>